<dbReference type="EMBL" id="AMZY02000017">
    <property type="protein sequence ID" value="EMS31891.1"/>
    <property type="molecule type" value="Genomic_DNA"/>
</dbReference>
<protein>
    <submittedName>
        <fullName evidence="1">Uncharacterized protein</fullName>
    </submittedName>
</protein>
<organism evidence="1 2">
    <name type="scientific">Mariniradius saccharolyticus AK6</name>
    <dbReference type="NCBI Taxonomy" id="1239962"/>
    <lineage>
        <taxon>Bacteria</taxon>
        <taxon>Pseudomonadati</taxon>
        <taxon>Bacteroidota</taxon>
        <taxon>Cytophagia</taxon>
        <taxon>Cytophagales</taxon>
        <taxon>Cyclobacteriaceae</taxon>
        <taxon>Mariniradius</taxon>
    </lineage>
</organism>
<dbReference type="AlphaFoldDB" id="M7Y3S7"/>
<gene>
    <name evidence="1" type="ORF">C943_01850</name>
</gene>
<proteinExistence type="predicted"/>
<dbReference type="InParanoid" id="M7Y3S7"/>
<dbReference type="Proteomes" id="UP000010953">
    <property type="component" value="Unassembled WGS sequence"/>
</dbReference>
<sequence>MGIWKLATNKQKSERNIQDSTGIVGERCEIGNPNQRYLEKTNQKNFPEINHISGG</sequence>
<keyword evidence="2" id="KW-1185">Reference proteome</keyword>
<evidence type="ECO:0000313" key="1">
    <source>
        <dbReference type="EMBL" id="EMS31891.1"/>
    </source>
</evidence>
<comment type="caution">
    <text evidence="1">The sequence shown here is derived from an EMBL/GenBank/DDBJ whole genome shotgun (WGS) entry which is preliminary data.</text>
</comment>
<reference evidence="1" key="1">
    <citation type="submission" date="2013-01" db="EMBL/GenBank/DDBJ databases">
        <title>Genome assembly of Mariniradius saccharolyticus AK6.</title>
        <authorList>
            <person name="Vaidya B."/>
            <person name="Khatri I."/>
            <person name="Tanuku N.R.S."/>
            <person name="Subramanian S."/>
            <person name="Pinnaka A."/>
        </authorList>
    </citation>
    <scope>NUCLEOTIDE SEQUENCE [LARGE SCALE GENOMIC DNA]</scope>
    <source>
        <strain evidence="1">AK6</strain>
    </source>
</reference>
<evidence type="ECO:0000313" key="2">
    <source>
        <dbReference type="Proteomes" id="UP000010953"/>
    </source>
</evidence>
<accession>M7Y3S7</accession>
<name>M7Y3S7_9BACT</name>